<sequence>MSRNLSRRRFLGEASCAALGSTSILSTILNLQMANNAVAGTGDGASGRKTLVCLFLSGGCDSYNVLLPADTSPANDGAYDDYAAARSNLALSHPDKAPVIFNPDAGTNDQIANPNFLPLNTAEGGAAYTDSSGRSYGIHPSCTRLKELFEGTSAEPNKKRLSFISNIGTLVEPIADKSAYESGNLPLPKALFSHSDQTEQWQTSVPQGQTILSGWAGRAADILHSRLNTEQTNGFYMPMNFSINGNTVFQTGATEGQFVLTSNGALSFSGPHGTANDAQSIKNRTLKEMATDPMNEHYRNLFQQAFRKSTADSIERGEQFQTSFDAPGSVNGQDVDAAIDAAGFLDDYLGNQLRAAVRTIAIRETLKLCRQTLFIEYGGWDNHSELLNTQAALLSSLDTNLYAYQNCLEALGLGDDVITFTSSDFARTLRSNGQGTDHAWSGNQFVLGSPVDGGKIVGNYASLAIDGPDDIGRGGRIFPKVSVDEYFCELLDWFGVAQGEMGTVLPNIENFHTLGAVNRPLGFIS</sequence>
<dbReference type="EMBL" id="JAENIG010000001">
    <property type="protein sequence ID" value="MBK1853691.1"/>
    <property type="molecule type" value="Genomic_DNA"/>
</dbReference>
<dbReference type="InterPro" id="IPR010869">
    <property type="entry name" value="DUF1501"/>
</dbReference>
<reference evidence="1" key="1">
    <citation type="submission" date="2021-01" db="EMBL/GenBank/DDBJ databases">
        <title>Modified the classification status of verrucomicrobia.</title>
        <authorList>
            <person name="Feng X."/>
        </authorList>
    </citation>
    <scope>NUCLEOTIDE SEQUENCE</scope>
    <source>
        <strain evidence="1">5K15</strain>
    </source>
</reference>
<dbReference type="PANTHER" id="PTHR43737:SF1">
    <property type="entry name" value="DUF1501 DOMAIN-CONTAINING PROTEIN"/>
    <property type="match status" value="1"/>
</dbReference>
<dbReference type="InterPro" id="IPR006311">
    <property type="entry name" value="TAT_signal"/>
</dbReference>
<keyword evidence="2" id="KW-1185">Reference proteome</keyword>
<evidence type="ECO:0000313" key="1">
    <source>
        <dbReference type="EMBL" id="MBK1853691.1"/>
    </source>
</evidence>
<dbReference type="PANTHER" id="PTHR43737">
    <property type="entry name" value="BLL7424 PROTEIN"/>
    <property type="match status" value="1"/>
</dbReference>
<protein>
    <submittedName>
        <fullName evidence="1">DUF1501 domain-containing protein</fullName>
    </submittedName>
</protein>
<dbReference type="AlphaFoldDB" id="A0AAE2VBF4"/>
<dbReference type="Pfam" id="PF07394">
    <property type="entry name" value="DUF1501"/>
    <property type="match status" value="1"/>
</dbReference>
<proteinExistence type="predicted"/>
<accession>A0AAE2VBF4</accession>
<dbReference type="Proteomes" id="UP000634206">
    <property type="component" value="Unassembled WGS sequence"/>
</dbReference>
<dbReference type="PROSITE" id="PS51318">
    <property type="entry name" value="TAT"/>
    <property type="match status" value="1"/>
</dbReference>
<dbReference type="RefSeq" id="WP_309488286.1">
    <property type="nucleotide sequence ID" value="NZ_JAENIG010000001.1"/>
</dbReference>
<evidence type="ECO:0000313" key="2">
    <source>
        <dbReference type="Proteomes" id="UP000634206"/>
    </source>
</evidence>
<gene>
    <name evidence="1" type="ORF">JIN83_01855</name>
</gene>
<name>A0AAE2VBF4_9BACT</name>
<organism evidence="1 2">
    <name type="scientific">Oceaniferula flava</name>
    <dbReference type="NCBI Taxonomy" id="2800421"/>
    <lineage>
        <taxon>Bacteria</taxon>
        <taxon>Pseudomonadati</taxon>
        <taxon>Verrucomicrobiota</taxon>
        <taxon>Verrucomicrobiia</taxon>
        <taxon>Verrucomicrobiales</taxon>
        <taxon>Verrucomicrobiaceae</taxon>
        <taxon>Oceaniferula</taxon>
    </lineage>
</organism>
<comment type="caution">
    <text evidence="1">The sequence shown here is derived from an EMBL/GenBank/DDBJ whole genome shotgun (WGS) entry which is preliminary data.</text>
</comment>